<feature type="domain" description="F-box" evidence="1">
    <location>
        <begin position="25"/>
        <end position="72"/>
    </location>
</feature>
<dbReference type="EMBL" id="MU004202">
    <property type="protein sequence ID" value="KAF2488573.1"/>
    <property type="molecule type" value="Genomic_DNA"/>
</dbReference>
<reference evidence="2" key="1">
    <citation type="journal article" date="2020" name="Stud. Mycol.">
        <title>101 Dothideomycetes genomes: a test case for predicting lifestyles and emergence of pathogens.</title>
        <authorList>
            <person name="Haridas S."/>
            <person name="Albert R."/>
            <person name="Binder M."/>
            <person name="Bloem J."/>
            <person name="Labutti K."/>
            <person name="Salamov A."/>
            <person name="Andreopoulos B."/>
            <person name="Baker S."/>
            <person name="Barry K."/>
            <person name="Bills G."/>
            <person name="Bluhm B."/>
            <person name="Cannon C."/>
            <person name="Castanera R."/>
            <person name="Culley D."/>
            <person name="Daum C."/>
            <person name="Ezra D."/>
            <person name="Gonzalez J."/>
            <person name="Henrissat B."/>
            <person name="Kuo A."/>
            <person name="Liang C."/>
            <person name="Lipzen A."/>
            <person name="Lutzoni F."/>
            <person name="Magnuson J."/>
            <person name="Mondo S."/>
            <person name="Nolan M."/>
            <person name="Ohm R."/>
            <person name="Pangilinan J."/>
            <person name="Park H.-J."/>
            <person name="Ramirez L."/>
            <person name="Alfaro M."/>
            <person name="Sun H."/>
            <person name="Tritt A."/>
            <person name="Yoshinaga Y."/>
            <person name="Zwiers L.-H."/>
            <person name="Turgeon B."/>
            <person name="Goodwin S."/>
            <person name="Spatafora J."/>
            <person name="Crous P."/>
            <person name="Grigoriev I."/>
        </authorList>
    </citation>
    <scope>NUCLEOTIDE SEQUENCE</scope>
    <source>
        <strain evidence="2">CBS 269.34</strain>
    </source>
</reference>
<dbReference type="OrthoDB" id="4192220at2759"/>
<dbReference type="AlphaFoldDB" id="A0A6A6QAC7"/>
<dbReference type="Pfam" id="PF12937">
    <property type="entry name" value="F-box-like"/>
    <property type="match status" value="1"/>
</dbReference>
<dbReference type="CDD" id="cd09917">
    <property type="entry name" value="F-box_SF"/>
    <property type="match status" value="1"/>
</dbReference>
<evidence type="ECO:0000259" key="1">
    <source>
        <dbReference type="Pfam" id="PF12937"/>
    </source>
</evidence>
<accession>A0A6A6QAC7</accession>
<sequence length="497" mass="55068">MARSGDALNSIDGSSALVMATPVFELPNELMLEIFDEVRRTSTTPNSDLLSCMRCCHDWNDLIINILYEHVSLLYRLKAVSAVPLFLKSSKYDQTTSLNLTIHPTLLSGFRIEHKNAFKSLDGLLNVLPGMKRLETFSLTMDSELDRTQFQHIPGSVISKLVLALPASVVNLELDSRGAEANRHGSGSAQTTSHDICDAVAQLFPRLHTLALGLDHICEMILGAFNDAIGGTETSGKPIKTSNQTTIFPLRHALLYPYRNYPSGTPPPRSYCPADVLAKKASSFCHLHQFPHLQSFIVIQRQLAEYTPHPDRDLFWHMWIIRNLISNTTSLIPYNEVNVTGCNPLFTVRDTSGNDHLLSRSDLHTAMAGGQCPWTTGHSGVRVPPEFGNTAQRAKIGVEARVPHGAIRRISDLDLGNGKKIRLRAALDRETAEAEVGASMGTWEWEATTRCPLLKAHCTPGLMDKVRCLAVTLPPGWEWQWDQHADDGPKRKPVFTG</sequence>
<evidence type="ECO:0000313" key="3">
    <source>
        <dbReference type="Proteomes" id="UP000799750"/>
    </source>
</evidence>
<protein>
    <recommendedName>
        <fullName evidence="1">F-box domain-containing protein</fullName>
    </recommendedName>
</protein>
<organism evidence="2 3">
    <name type="scientific">Lophium mytilinum</name>
    <dbReference type="NCBI Taxonomy" id="390894"/>
    <lineage>
        <taxon>Eukaryota</taxon>
        <taxon>Fungi</taxon>
        <taxon>Dikarya</taxon>
        <taxon>Ascomycota</taxon>
        <taxon>Pezizomycotina</taxon>
        <taxon>Dothideomycetes</taxon>
        <taxon>Pleosporomycetidae</taxon>
        <taxon>Mytilinidiales</taxon>
        <taxon>Mytilinidiaceae</taxon>
        <taxon>Lophium</taxon>
    </lineage>
</organism>
<dbReference type="InterPro" id="IPR001810">
    <property type="entry name" value="F-box_dom"/>
</dbReference>
<gene>
    <name evidence="2" type="ORF">BU16DRAFT_568101</name>
</gene>
<evidence type="ECO:0000313" key="2">
    <source>
        <dbReference type="EMBL" id="KAF2488573.1"/>
    </source>
</evidence>
<dbReference type="Proteomes" id="UP000799750">
    <property type="component" value="Unassembled WGS sequence"/>
</dbReference>
<name>A0A6A6QAC7_9PEZI</name>
<proteinExistence type="predicted"/>
<keyword evidence="3" id="KW-1185">Reference proteome</keyword>